<name>A0AA39SII5_ACESA</name>
<reference evidence="2" key="1">
    <citation type="journal article" date="2022" name="Plant J.">
        <title>Strategies of tolerance reflected in two North American maple genomes.</title>
        <authorList>
            <person name="McEvoy S.L."/>
            <person name="Sezen U.U."/>
            <person name="Trouern-Trend A."/>
            <person name="McMahon S.M."/>
            <person name="Schaberg P.G."/>
            <person name="Yang J."/>
            <person name="Wegrzyn J.L."/>
            <person name="Swenson N.G."/>
        </authorList>
    </citation>
    <scope>NUCLEOTIDE SEQUENCE</scope>
    <source>
        <strain evidence="2">NS2018</strain>
    </source>
</reference>
<proteinExistence type="predicted"/>
<dbReference type="Proteomes" id="UP001168877">
    <property type="component" value="Unassembled WGS sequence"/>
</dbReference>
<keyword evidence="1" id="KW-1133">Transmembrane helix</keyword>
<dbReference type="EMBL" id="JAUESC010000381">
    <property type="protein sequence ID" value="KAK0590130.1"/>
    <property type="molecule type" value="Genomic_DNA"/>
</dbReference>
<gene>
    <name evidence="2" type="ORF">LWI29_023037</name>
</gene>
<organism evidence="2 3">
    <name type="scientific">Acer saccharum</name>
    <name type="common">Sugar maple</name>
    <dbReference type="NCBI Taxonomy" id="4024"/>
    <lineage>
        <taxon>Eukaryota</taxon>
        <taxon>Viridiplantae</taxon>
        <taxon>Streptophyta</taxon>
        <taxon>Embryophyta</taxon>
        <taxon>Tracheophyta</taxon>
        <taxon>Spermatophyta</taxon>
        <taxon>Magnoliopsida</taxon>
        <taxon>eudicotyledons</taxon>
        <taxon>Gunneridae</taxon>
        <taxon>Pentapetalae</taxon>
        <taxon>rosids</taxon>
        <taxon>malvids</taxon>
        <taxon>Sapindales</taxon>
        <taxon>Sapindaceae</taxon>
        <taxon>Hippocastanoideae</taxon>
        <taxon>Acereae</taxon>
        <taxon>Acer</taxon>
    </lineage>
</organism>
<keyword evidence="1" id="KW-0812">Transmembrane</keyword>
<feature type="transmembrane region" description="Helical" evidence="1">
    <location>
        <begin position="60"/>
        <end position="82"/>
    </location>
</feature>
<sequence>MKTRSSMVWDDKIPWNFEEEIVKEAWVLLGCGMVVDRWFLDFDGLGGLLTRSWDDGGGLWVVWLLNLMVAMVVGFESVVVGLGCEAVGDWVGWCGK</sequence>
<evidence type="ECO:0008006" key="4">
    <source>
        <dbReference type="Google" id="ProtNLM"/>
    </source>
</evidence>
<dbReference type="AlphaFoldDB" id="A0AA39SII5"/>
<evidence type="ECO:0000313" key="3">
    <source>
        <dbReference type="Proteomes" id="UP001168877"/>
    </source>
</evidence>
<reference evidence="2" key="2">
    <citation type="submission" date="2023-06" db="EMBL/GenBank/DDBJ databases">
        <authorList>
            <person name="Swenson N.G."/>
            <person name="Wegrzyn J.L."/>
            <person name="Mcevoy S.L."/>
        </authorList>
    </citation>
    <scope>NUCLEOTIDE SEQUENCE</scope>
    <source>
        <strain evidence="2">NS2018</strain>
        <tissue evidence="2">Leaf</tissue>
    </source>
</reference>
<keyword evidence="3" id="KW-1185">Reference proteome</keyword>
<evidence type="ECO:0000313" key="2">
    <source>
        <dbReference type="EMBL" id="KAK0590130.1"/>
    </source>
</evidence>
<accession>A0AA39SII5</accession>
<comment type="caution">
    <text evidence="2">The sequence shown here is derived from an EMBL/GenBank/DDBJ whole genome shotgun (WGS) entry which is preliminary data.</text>
</comment>
<keyword evidence="1" id="KW-0472">Membrane</keyword>
<evidence type="ECO:0000256" key="1">
    <source>
        <dbReference type="SAM" id="Phobius"/>
    </source>
</evidence>
<protein>
    <recommendedName>
        <fullName evidence="4">Transmembrane protein</fullName>
    </recommendedName>
</protein>